<protein>
    <submittedName>
        <fullName evidence="2">Uncharacterized protein</fullName>
    </submittedName>
</protein>
<proteinExistence type="predicted"/>
<feature type="region of interest" description="Disordered" evidence="1">
    <location>
        <begin position="24"/>
        <end position="56"/>
    </location>
</feature>
<feature type="region of interest" description="Disordered" evidence="1">
    <location>
        <begin position="87"/>
        <end position="172"/>
    </location>
</feature>
<evidence type="ECO:0000256" key="1">
    <source>
        <dbReference type="SAM" id="MobiDB-lite"/>
    </source>
</evidence>
<dbReference type="Proteomes" id="UP001066276">
    <property type="component" value="Chromosome 3_2"/>
</dbReference>
<reference evidence="2" key="1">
    <citation type="journal article" date="2022" name="bioRxiv">
        <title>Sequencing and chromosome-scale assembly of the giantPleurodeles waltlgenome.</title>
        <authorList>
            <person name="Brown T."/>
            <person name="Elewa A."/>
            <person name="Iarovenko S."/>
            <person name="Subramanian E."/>
            <person name="Araus A.J."/>
            <person name="Petzold A."/>
            <person name="Susuki M."/>
            <person name="Suzuki K.-i.T."/>
            <person name="Hayashi T."/>
            <person name="Toyoda A."/>
            <person name="Oliveira C."/>
            <person name="Osipova E."/>
            <person name="Leigh N.D."/>
            <person name="Simon A."/>
            <person name="Yun M.H."/>
        </authorList>
    </citation>
    <scope>NUCLEOTIDE SEQUENCE</scope>
    <source>
        <strain evidence="2">20211129_DDA</strain>
        <tissue evidence="2">Liver</tissue>
    </source>
</reference>
<evidence type="ECO:0000313" key="2">
    <source>
        <dbReference type="EMBL" id="KAJ1177457.1"/>
    </source>
</evidence>
<dbReference type="AlphaFoldDB" id="A0AAV7TLH0"/>
<dbReference type="EMBL" id="JANPWB010000006">
    <property type="protein sequence ID" value="KAJ1177457.1"/>
    <property type="molecule type" value="Genomic_DNA"/>
</dbReference>
<sequence length="172" mass="18935">MRVSPRESQQRHKLCAIITSRVGLRPGAQRPRPTAVPIWAPNGAPRSGTASLQCRPWPRYSRNTRAPAVAANLHYMLSPATPVYRKKYTNMGESESPRVPEEATGPPREGDPPRDPVQPNSVAVPGSAQIRHPSEVVLGRARLPPAHRASDLRMRHTQPWPQSLMADAGNLN</sequence>
<evidence type="ECO:0000313" key="3">
    <source>
        <dbReference type="Proteomes" id="UP001066276"/>
    </source>
</evidence>
<organism evidence="2 3">
    <name type="scientific">Pleurodeles waltl</name>
    <name type="common">Iberian ribbed newt</name>
    <dbReference type="NCBI Taxonomy" id="8319"/>
    <lineage>
        <taxon>Eukaryota</taxon>
        <taxon>Metazoa</taxon>
        <taxon>Chordata</taxon>
        <taxon>Craniata</taxon>
        <taxon>Vertebrata</taxon>
        <taxon>Euteleostomi</taxon>
        <taxon>Amphibia</taxon>
        <taxon>Batrachia</taxon>
        <taxon>Caudata</taxon>
        <taxon>Salamandroidea</taxon>
        <taxon>Salamandridae</taxon>
        <taxon>Pleurodelinae</taxon>
        <taxon>Pleurodeles</taxon>
    </lineage>
</organism>
<name>A0AAV7TLH0_PLEWA</name>
<keyword evidence="3" id="KW-1185">Reference proteome</keyword>
<comment type="caution">
    <text evidence="2">The sequence shown here is derived from an EMBL/GenBank/DDBJ whole genome shotgun (WGS) entry which is preliminary data.</text>
</comment>
<gene>
    <name evidence="2" type="ORF">NDU88_002712</name>
</gene>
<accession>A0AAV7TLH0</accession>